<evidence type="ECO:0000313" key="1">
    <source>
        <dbReference type="EMBL" id="ABZ87400.1"/>
    </source>
</evidence>
<sequence>MKRKFNFARASYFSTVKVNSQALLKAMCFNALKAVNMMA</sequence>
<dbReference type="HOGENOM" id="CLU_3310191_0_0_6"/>
<dbReference type="EMBL" id="CP000937">
    <property type="protein sequence ID" value="ABZ87400.1"/>
    <property type="molecule type" value="Genomic_DNA"/>
</dbReference>
<organism evidence="1">
    <name type="scientific">Francisella philomiragia subsp. philomiragia (strain ATCC 25017 / CCUG 19701 / FSC 153 / O#319-036)</name>
    <dbReference type="NCBI Taxonomy" id="484022"/>
    <lineage>
        <taxon>Bacteria</taxon>
        <taxon>Pseudomonadati</taxon>
        <taxon>Pseudomonadota</taxon>
        <taxon>Gammaproteobacteria</taxon>
        <taxon>Thiotrichales</taxon>
        <taxon>Francisellaceae</taxon>
        <taxon>Francisella</taxon>
    </lineage>
</organism>
<reference evidence="1" key="1">
    <citation type="submission" date="2009-01" db="EMBL/GenBank/DDBJ databases">
        <title>Complete sequence of chromosome of Francisella philomiragia subsp. philomiragia ATCC 25017.</title>
        <authorList>
            <consortium name="US DOE Joint Genome Institute"/>
            <person name="Copeland A."/>
            <person name="Lucas S."/>
            <person name="Lapidus A."/>
            <person name="Barry K."/>
            <person name="Detter J.C."/>
            <person name="Glavina del Rio T."/>
            <person name="Hammon N."/>
            <person name="Israni S."/>
            <person name="Dalin E."/>
            <person name="Tice H."/>
            <person name="Pitluck S."/>
            <person name="Chain P."/>
            <person name="Malfatti S."/>
            <person name="Shin M."/>
            <person name="Vergez L."/>
            <person name="Schmutz J."/>
            <person name="Larimer F."/>
            <person name="Land M."/>
            <person name="Hauser L."/>
            <person name="Richardson P."/>
        </authorList>
    </citation>
    <scope>NUCLEOTIDE SEQUENCE</scope>
    <source>
        <strain evidence="1">ATCC 25017</strain>
    </source>
</reference>
<accession>B0TXE2</accession>
<protein>
    <submittedName>
        <fullName evidence="1">Uncharacterized protein</fullName>
    </submittedName>
</protein>
<gene>
    <name evidence="1" type="ordered locus">Fphi_1929</name>
</gene>
<dbReference type="KEGG" id="fph:Fphi_1929"/>
<proteinExistence type="predicted"/>
<name>B0TXE2_FRAP2</name>
<dbReference type="AlphaFoldDB" id="B0TXE2"/>